<feature type="region of interest" description="Disordered" evidence="1">
    <location>
        <begin position="1"/>
        <end position="45"/>
    </location>
</feature>
<dbReference type="InterPro" id="IPR008974">
    <property type="entry name" value="TRAF-like"/>
</dbReference>
<dbReference type="OrthoDB" id="289038at2759"/>
<name>A0A0L8GJ93_OCTBM</name>
<evidence type="ECO:0000259" key="2">
    <source>
        <dbReference type="PROSITE" id="PS50144"/>
    </source>
</evidence>
<evidence type="ECO:0000256" key="1">
    <source>
        <dbReference type="SAM" id="MobiDB-lite"/>
    </source>
</evidence>
<feature type="domain" description="MATH" evidence="2">
    <location>
        <begin position="45"/>
        <end position="74"/>
    </location>
</feature>
<dbReference type="EMBL" id="KQ421603">
    <property type="protein sequence ID" value="KOF77028.1"/>
    <property type="molecule type" value="Genomic_DNA"/>
</dbReference>
<accession>A0A0L8GJ93</accession>
<dbReference type="AlphaFoldDB" id="A0A0L8GJ93"/>
<dbReference type="STRING" id="37653.A0A0L8GJ93"/>
<dbReference type="Gene3D" id="2.60.210.10">
    <property type="entry name" value="Apoptosis, Tumor Necrosis Factor Receptor Associated Protein 2, Chain A"/>
    <property type="match status" value="1"/>
</dbReference>
<organism evidence="3">
    <name type="scientific">Octopus bimaculoides</name>
    <name type="common">California two-spotted octopus</name>
    <dbReference type="NCBI Taxonomy" id="37653"/>
    <lineage>
        <taxon>Eukaryota</taxon>
        <taxon>Metazoa</taxon>
        <taxon>Spiralia</taxon>
        <taxon>Lophotrochozoa</taxon>
        <taxon>Mollusca</taxon>
        <taxon>Cephalopoda</taxon>
        <taxon>Coleoidea</taxon>
        <taxon>Octopodiformes</taxon>
        <taxon>Octopoda</taxon>
        <taxon>Incirrata</taxon>
        <taxon>Octopodidae</taxon>
        <taxon>Octopus</taxon>
    </lineage>
</organism>
<evidence type="ECO:0000313" key="3">
    <source>
        <dbReference type="EMBL" id="KOF77028.1"/>
    </source>
</evidence>
<dbReference type="PROSITE" id="PS50144">
    <property type="entry name" value="MATH"/>
    <property type="match status" value="1"/>
</dbReference>
<gene>
    <name evidence="3" type="ORF">OCBIM_22032591mg</name>
</gene>
<reference evidence="3" key="1">
    <citation type="submission" date="2015-07" db="EMBL/GenBank/DDBJ databases">
        <title>MeaNS - Measles Nucleotide Surveillance Program.</title>
        <authorList>
            <person name="Tran T."/>
            <person name="Druce J."/>
        </authorList>
    </citation>
    <scope>NUCLEOTIDE SEQUENCE</scope>
    <source>
        <strain evidence="3">UCB-OBI-ISO-001</strain>
        <tissue evidence="3">Gonad</tissue>
    </source>
</reference>
<sequence>MTAKVSPSDEETQHHGDTPMNIVNGDIQDSGNRDEEMEEDESRAEAQFQFTIENISKLKETVLSPPCMVRNLPW</sequence>
<protein>
    <recommendedName>
        <fullName evidence="2">MATH domain-containing protein</fullName>
    </recommendedName>
</protein>
<proteinExistence type="predicted"/>
<dbReference type="InterPro" id="IPR002083">
    <property type="entry name" value="MATH/TRAF_dom"/>
</dbReference>